<feature type="compositionally biased region" description="Polar residues" evidence="1">
    <location>
        <begin position="498"/>
        <end position="513"/>
    </location>
</feature>
<feature type="compositionally biased region" description="Pro residues" evidence="1">
    <location>
        <begin position="359"/>
        <end position="373"/>
    </location>
</feature>
<name>A0ABR3Z018_9PEZI</name>
<feature type="region of interest" description="Disordered" evidence="1">
    <location>
        <begin position="567"/>
        <end position="683"/>
    </location>
</feature>
<feature type="compositionally biased region" description="Low complexity" evidence="1">
    <location>
        <begin position="582"/>
        <end position="595"/>
    </location>
</feature>
<evidence type="ECO:0000313" key="3">
    <source>
        <dbReference type="Proteomes" id="UP001583186"/>
    </source>
</evidence>
<feature type="compositionally biased region" description="Low complexity" evidence="1">
    <location>
        <begin position="125"/>
        <end position="139"/>
    </location>
</feature>
<feature type="compositionally biased region" description="Basic and acidic residues" evidence="1">
    <location>
        <begin position="639"/>
        <end position="650"/>
    </location>
</feature>
<gene>
    <name evidence="2" type="ORF">Sste5346_006787</name>
</gene>
<feature type="compositionally biased region" description="Polar residues" evidence="1">
    <location>
        <begin position="155"/>
        <end position="175"/>
    </location>
</feature>
<feature type="region of interest" description="Disordered" evidence="1">
    <location>
        <begin position="498"/>
        <end position="546"/>
    </location>
</feature>
<feature type="compositionally biased region" description="Polar residues" evidence="1">
    <location>
        <begin position="325"/>
        <end position="334"/>
    </location>
</feature>
<feature type="compositionally biased region" description="Basic and acidic residues" evidence="1">
    <location>
        <begin position="514"/>
        <end position="524"/>
    </location>
</feature>
<proteinExistence type="predicted"/>
<dbReference type="Proteomes" id="UP001583186">
    <property type="component" value="Unassembled WGS sequence"/>
</dbReference>
<organism evidence="2 3">
    <name type="scientific">Sporothrix stenoceras</name>
    <dbReference type="NCBI Taxonomy" id="5173"/>
    <lineage>
        <taxon>Eukaryota</taxon>
        <taxon>Fungi</taxon>
        <taxon>Dikarya</taxon>
        <taxon>Ascomycota</taxon>
        <taxon>Pezizomycotina</taxon>
        <taxon>Sordariomycetes</taxon>
        <taxon>Sordariomycetidae</taxon>
        <taxon>Ophiostomatales</taxon>
        <taxon>Ophiostomataceae</taxon>
        <taxon>Sporothrix</taxon>
    </lineage>
</organism>
<dbReference type="EMBL" id="JAWCUI010000041">
    <property type="protein sequence ID" value="KAL1892894.1"/>
    <property type="molecule type" value="Genomic_DNA"/>
</dbReference>
<feature type="compositionally biased region" description="Pro residues" evidence="1">
    <location>
        <begin position="340"/>
        <end position="352"/>
    </location>
</feature>
<comment type="caution">
    <text evidence="2">The sequence shown here is derived from an EMBL/GenBank/DDBJ whole genome shotgun (WGS) entry which is preliminary data.</text>
</comment>
<keyword evidence="3" id="KW-1185">Reference proteome</keyword>
<feature type="compositionally biased region" description="Pro residues" evidence="1">
    <location>
        <begin position="382"/>
        <end position="394"/>
    </location>
</feature>
<feature type="region of interest" description="Disordered" evidence="1">
    <location>
        <begin position="117"/>
        <end position="477"/>
    </location>
</feature>
<sequence>MADYNHRRAASELVSYRQAADGTIYRQERNHVSQRPGSSGALFANSTPRMHNKVYVDGNKYANTNFHFRSQSYESPYSWDSYVGGEIPVSAPPTGHSRYGSLVPPEVRAQHMQLALPNSQRRGSESSTSSAISNCTATAGGPSAWSAATTPEAMSPTSPNNSLLLQSPPERTSSKAGPVIQAPPPSPSKTPNHAPQQAFIPCRSARARALSHSAPKRFQNTAIESPVPEEEEQTETRRNSGRLHQKHASHEVNMAKEPAAQPFVSLTEEEAKAVSNLRQRRQQRQLKMTGTPQKKQPVRLRLTPLPPLPLDQQSSRLSCAPSPRTLKSSRSSPQLRDAAGPPPTGPLPPLPGAPNLSQLPPPTPRTPSMPPTPSFANSNVRPPHPTVPPPPPPSRQSVESPGLLSPRRVSPSAEPTPVCEGPQEQGTPWEEELRRHKKLLEQFPTESEERRDLPKLSRSHRSLGNIRARSRSLSRATGVSFHDDAAIAENRLSHHASSFSLRGSKTMRPSTAKSSKDVDHRSREVQPSQSQVNAPHISVFEDDSDEEGDTVRKFVRNLFTRRTRSGEVPLASPNATEYTREVSSGSKHSVSSGKSTEGNGHNDRKKNHSSSSNFSIATTVGGSTVVSTTTSLDPSSAETYHDSCDVEYHAEGNNSTSPRTSSDHSRQHQKGPLLSRMFVRRSH</sequence>
<evidence type="ECO:0000256" key="1">
    <source>
        <dbReference type="SAM" id="MobiDB-lite"/>
    </source>
</evidence>
<reference evidence="2 3" key="1">
    <citation type="journal article" date="2024" name="IMA Fungus">
        <title>IMA Genome - F19 : A genome assembly and annotation guide to empower mycologists, including annotated draft genome sequences of Ceratocystis pirilliformis, Diaporthe australafricana, Fusarium ophioides, Paecilomyces lecythidis, and Sporothrix stenoceras.</title>
        <authorList>
            <person name="Aylward J."/>
            <person name="Wilson A.M."/>
            <person name="Visagie C.M."/>
            <person name="Spraker J."/>
            <person name="Barnes I."/>
            <person name="Buitendag C."/>
            <person name="Ceriani C."/>
            <person name="Del Mar Angel L."/>
            <person name="du Plessis D."/>
            <person name="Fuchs T."/>
            <person name="Gasser K."/>
            <person name="Kramer D."/>
            <person name="Li W."/>
            <person name="Munsamy K."/>
            <person name="Piso A."/>
            <person name="Price J.L."/>
            <person name="Sonnekus B."/>
            <person name="Thomas C."/>
            <person name="van der Nest A."/>
            <person name="van Dijk A."/>
            <person name="van Heerden A."/>
            <person name="van Vuuren N."/>
            <person name="Yilmaz N."/>
            <person name="Duong T.A."/>
            <person name="van der Merwe N.A."/>
            <person name="Wingfield M.J."/>
            <person name="Wingfield B.D."/>
        </authorList>
    </citation>
    <scope>NUCLEOTIDE SEQUENCE [LARGE SCALE GENOMIC DNA]</scope>
    <source>
        <strain evidence="2 3">CMW 5346</strain>
    </source>
</reference>
<feature type="compositionally biased region" description="Low complexity" evidence="1">
    <location>
        <begin position="618"/>
        <end position="631"/>
    </location>
</feature>
<protein>
    <submittedName>
        <fullName evidence="2">Uncharacterized protein</fullName>
    </submittedName>
</protein>
<evidence type="ECO:0000313" key="2">
    <source>
        <dbReference type="EMBL" id="KAL1892894.1"/>
    </source>
</evidence>
<accession>A0ABR3Z018</accession>
<feature type="compositionally biased region" description="Low complexity" evidence="1">
    <location>
        <begin position="203"/>
        <end position="213"/>
    </location>
</feature>